<dbReference type="InterPro" id="IPR036390">
    <property type="entry name" value="WH_DNA-bd_sf"/>
</dbReference>
<feature type="region of interest" description="Disordered" evidence="1">
    <location>
        <begin position="51"/>
        <end position="70"/>
    </location>
</feature>
<reference evidence="4" key="1">
    <citation type="journal article" date="2019" name="Int. J. Syst. Evol. Microbiol.">
        <title>The Global Catalogue of Microorganisms (GCM) 10K type strain sequencing project: providing services to taxonomists for standard genome sequencing and annotation.</title>
        <authorList>
            <consortium name="The Broad Institute Genomics Platform"/>
            <consortium name="The Broad Institute Genome Sequencing Center for Infectious Disease"/>
            <person name="Wu L."/>
            <person name="Ma J."/>
        </authorList>
    </citation>
    <scope>NUCLEOTIDE SEQUENCE [LARGE SCALE GENOMIC DNA]</scope>
    <source>
        <strain evidence="4">JCM 5067</strain>
    </source>
</reference>
<name>A0ABP3RLF0_9ACTN</name>
<sequence length="70" mass="7519">MLTYQQTRIARGAREWVAAHGEAPTGRELAAMVGVSSPSSVASHLRQMREQGVAVETRGRRSGQCPSCGH</sequence>
<dbReference type="RefSeq" id="WP_344076698.1">
    <property type="nucleotide sequence ID" value="NZ_BAAACA010000034.1"/>
</dbReference>
<evidence type="ECO:0000256" key="1">
    <source>
        <dbReference type="SAM" id="MobiDB-lite"/>
    </source>
</evidence>
<evidence type="ECO:0000313" key="3">
    <source>
        <dbReference type="EMBL" id="GAA0611819.1"/>
    </source>
</evidence>
<proteinExistence type="predicted"/>
<dbReference type="InterPro" id="IPR006199">
    <property type="entry name" value="LexA_DNA-bd_dom"/>
</dbReference>
<organism evidence="3 4">
    <name type="scientific">Streptomyces crystallinus</name>
    <dbReference type="NCBI Taxonomy" id="68191"/>
    <lineage>
        <taxon>Bacteria</taxon>
        <taxon>Bacillati</taxon>
        <taxon>Actinomycetota</taxon>
        <taxon>Actinomycetes</taxon>
        <taxon>Kitasatosporales</taxon>
        <taxon>Streptomycetaceae</taxon>
        <taxon>Streptomyces</taxon>
    </lineage>
</organism>
<dbReference type="Pfam" id="PF01726">
    <property type="entry name" value="LexA_DNA_bind"/>
    <property type="match status" value="1"/>
</dbReference>
<gene>
    <name evidence="3" type="ORF">GCM10010394_47030</name>
</gene>
<keyword evidence="4" id="KW-1185">Reference proteome</keyword>
<evidence type="ECO:0000259" key="2">
    <source>
        <dbReference type="Pfam" id="PF01726"/>
    </source>
</evidence>
<comment type="caution">
    <text evidence="3">The sequence shown here is derived from an EMBL/GenBank/DDBJ whole genome shotgun (WGS) entry which is preliminary data.</text>
</comment>
<dbReference type="SUPFAM" id="SSF46785">
    <property type="entry name" value="Winged helix' DNA-binding domain"/>
    <property type="match status" value="1"/>
</dbReference>
<evidence type="ECO:0000313" key="4">
    <source>
        <dbReference type="Proteomes" id="UP001500668"/>
    </source>
</evidence>
<dbReference type="Proteomes" id="UP001500668">
    <property type="component" value="Unassembled WGS sequence"/>
</dbReference>
<accession>A0ABP3RLF0</accession>
<protein>
    <recommendedName>
        <fullName evidence="2">LexA repressor DNA-binding domain-containing protein</fullName>
    </recommendedName>
</protein>
<feature type="domain" description="LexA repressor DNA-binding" evidence="2">
    <location>
        <begin position="2"/>
        <end position="54"/>
    </location>
</feature>
<dbReference type="InterPro" id="IPR036388">
    <property type="entry name" value="WH-like_DNA-bd_sf"/>
</dbReference>
<dbReference type="Gene3D" id="1.10.10.10">
    <property type="entry name" value="Winged helix-like DNA-binding domain superfamily/Winged helix DNA-binding domain"/>
    <property type="match status" value="1"/>
</dbReference>
<dbReference type="EMBL" id="BAAACA010000034">
    <property type="protein sequence ID" value="GAA0611819.1"/>
    <property type="molecule type" value="Genomic_DNA"/>
</dbReference>